<dbReference type="SUPFAM" id="SSF46689">
    <property type="entry name" value="Homeodomain-like"/>
    <property type="match status" value="1"/>
</dbReference>
<keyword evidence="1" id="KW-0805">Transcription regulation</keyword>
<evidence type="ECO:0000256" key="1">
    <source>
        <dbReference type="ARBA" id="ARBA00023015"/>
    </source>
</evidence>
<accession>A0ABV7Y984</accession>
<evidence type="ECO:0000256" key="4">
    <source>
        <dbReference type="PROSITE-ProRule" id="PRU00335"/>
    </source>
</evidence>
<keyword evidence="3" id="KW-0804">Transcription</keyword>
<dbReference type="PROSITE" id="PS50977">
    <property type="entry name" value="HTH_TETR_2"/>
    <property type="match status" value="1"/>
</dbReference>
<organism evidence="7 8">
    <name type="scientific">Tenggerimyces flavus</name>
    <dbReference type="NCBI Taxonomy" id="1708749"/>
    <lineage>
        <taxon>Bacteria</taxon>
        <taxon>Bacillati</taxon>
        <taxon>Actinomycetota</taxon>
        <taxon>Actinomycetes</taxon>
        <taxon>Propionibacteriales</taxon>
        <taxon>Nocardioidaceae</taxon>
        <taxon>Tenggerimyces</taxon>
    </lineage>
</organism>
<dbReference type="Gene3D" id="1.10.10.60">
    <property type="entry name" value="Homeodomain-like"/>
    <property type="match status" value="1"/>
</dbReference>
<evidence type="ECO:0000313" key="8">
    <source>
        <dbReference type="Proteomes" id="UP001595699"/>
    </source>
</evidence>
<evidence type="ECO:0000256" key="5">
    <source>
        <dbReference type="SAM" id="MobiDB-lite"/>
    </source>
</evidence>
<gene>
    <name evidence="7" type="ORF">ACFOUW_05155</name>
</gene>
<feature type="domain" description="HTH tetR-type" evidence="6">
    <location>
        <begin position="9"/>
        <end position="69"/>
    </location>
</feature>
<comment type="caution">
    <text evidence="7">The sequence shown here is derived from an EMBL/GenBank/DDBJ whole genome shotgun (WGS) entry which is preliminary data.</text>
</comment>
<name>A0ABV7Y984_9ACTN</name>
<dbReference type="InterPro" id="IPR041678">
    <property type="entry name" value="TetR_C_16"/>
</dbReference>
<dbReference type="InterPro" id="IPR036271">
    <property type="entry name" value="Tet_transcr_reg_TetR-rel_C_sf"/>
</dbReference>
<evidence type="ECO:0000313" key="7">
    <source>
        <dbReference type="EMBL" id="MFC3760215.1"/>
    </source>
</evidence>
<feature type="DNA-binding region" description="H-T-H motif" evidence="4">
    <location>
        <begin position="32"/>
        <end position="51"/>
    </location>
</feature>
<dbReference type="InterPro" id="IPR001647">
    <property type="entry name" value="HTH_TetR"/>
</dbReference>
<protein>
    <submittedName>
        <fullName evidence="7">TetR/AcrR family transcriptional regulator</fullName>
    </submittedName>
</protein>
<dbReference type="SUPFAM" id="SSF48498">
    <property type="entry name" value="Tetracyclin repressor-like, C-terminal domain"/>
    <property type="match status" value="1"/>
</dbReference>
<evidence type="ECO:0000259" key="6">
    <source>
        <dbReference type="PROSITE" id="PS50977"/>
    </source>
</evidence>
<sequence>MTTRAERREQTRQRILDAARSQFAEVGYDRATVRAVAKQAEVDPALVMQHFGSKDELFKQATQIPEQDLPDDPDELVELCLDLVGAKLSDGQQDAANALLRSMFTHPDATETLRDTTNAQIANFAKVARGRNAELRGAILLSALLGISIGRNLLKLNGLADAKSAELTKAIRGTVEGLVSSPGSPARSGTPARRSAR</sequence>
<keyword evidence="2 4" id="KW-0238">DNA-binding</keyword>
<dbReference type="Pfam" id="PF17920">
    <property type="entry name" value="TetR_C_16"/>
    <property type="match status" value="1"/>
</dbReference>
<proteinExistence type="predicted"/>
<evidence type="ECO:0000256" key="3">
    <source>
        <dbReference type="ARBA" id="ARBA00023163"/>
    </source>
</evidence>
<dbReference type="InterPro" id="IPR050109">
    <property type="entry name" value="HTH-type_TetR-like_transc_reg"/>
</dbReference>
<dbReference type="PRINTS" id="PR00455">
    <property type="entry name" value="HTHTETR"/>
</dbReference>
<reference evidence="8" key="1">
    <citation type="journal article" date="2019" name="Int. J. Syst. Evol. Microbiol.">
        <title>The Global Catalogue of Microorganisms (GCM) 10K type strain sequencing project: providing services to taxonomists for standard genome sequencing and annotation.</title>
        <authorList>
            <consortium name="The Broad Institute Genomics Platform"/>
            <consortium name="The Broad Institute Genome Sequencing Center for Infectious Disease"/>
            <person name="Wu L."/>
            <person name="Ma J."/>
        </authorList>
    </citation>
    <scope>NUCLEOTIDE SEQUENCE [LARGE SCALE GENOMIC DNA]</scope>
    <source>
        <strain evidence="8">CGMCC 4.7241</strain>
    </source>
</reference>
<keyword evidence="8" id="KW-1185">Reference proteome</keyword>
<evidence type="ECO:0000256" key="2">
    <source>
        <dbReference type="ARBA" id="ARBA00023125"/>
    </source>
</evidence>
<dbReference type="EMBL" id="JBHRZH010000004">
    <property type="protein sequence ID" value="MFC3760215.1"/>
    <property type="molecule type" value="Genomic_DNA"/>
</dbReference>
<dbReference type="InterPro" id="IPR009057">
    <property type="entry name" value="Homeodomain-like_sf"/>
</dbReference>
<dbReference type="Pfam" id="PF00440">
    <property type="entry name" value="TetR_N"/>
    <property type="match status" value="1"/>
</dbReference>
<dbReference type="Proteomes" id="UP001595699">
    <property type="component" value="Unassembled WGS sequence"/>
</dbReference>
<dbReference type="Gene3D" id="1.10.357.10">
    <property type="entry name" value="Tetracycline Repressor, domain 2"/>
    <property type="match status" value="1"/>
</dbReference>
<feature type="region of interest" description="Disordered" evidence="5">
    <location>
        <begin position="178"/>
        <end position="197"/>
    </location>
</feature>
<dbReference type="PANTHER" id="PTHR30055">
    <property type="entry name" value="HTH-TYPE TRANSCRIPTIONAL REGULATOR RUTR"/>
    <property type="match status" value="1"/>
</dbReference>
<dbReference type="RefSeq" id="WP_307782527.1">
    <property type="nucleotide sequence ID" value="NZ_JAFBCM010000001.1"/>
</dbReference>
<dbReference type="PANTHER" id="PTHR30055:SF234">
    <property type="entry name" value="HTH-TYPE TRANSCRIPTIONAL REGULATOR BETI"/>
    <property type="match status" value="1"/>
</dbReference>